<dbReference type="AlphaFoldDB" id="A0A317PLT7"/>
<dbReference type="EMBL" id="QGTS01000022">
    <property type="protein sequence ID" value="PWW01085.1"/>
    <property type="molecule type" value="Genomic_DNA"/>
</dbReference>
<feature type="chain" id="PRO_5016425580" evidence="2">
    <location>
        <begin position="24"/>
        <end position="91"/>
    </location>
</feature>
<organism evidence="4 5">
    <name type="scientific">Mangrovibacter plantisponsor</name>
    <dbReference type="NCBI Taxonomy" id="451513"/>
    <lineage>
        <taxon>Bacteria</taxon>
        <taxon>Pseudomonadati</taxon>
        <taxon>Pseudomonadota</taxon>
        <taxon>Gammaproteobacteria</taxon>
        <taxon>Enterobacterales</taxon>
        <taxon>Enterobacteriaceae</taxon>
        <taxon>Mangrovibacter</taxon>
    </lineage>
</organism>
<dbReference type="RefSeq" id="WP_110028099.1">
    <property type="nucleotide sequence ID" value="NZ_QGTS01000022.1"/>
</dbReference>
<dbReference type="PANTHER" id="PTHR34156">
    <property type="entry name" value="OUTER MEMBRANE PROTEIN-RELATED-RELATED"/>
    <property type="match status" value="1"/>
</dbReference>
<dbReference type="Proteomes" id="UP000246744">
    <property type="component" value="Unassembled WGS sequence"/>
</dbReference>
<dbReference type="InterPro" id="IPR036275">
    <property type="entry name" value="YdgH-like_sf"/>
</dbReference>
<dbReference type="Gene3D" id="3.30.1660.10">
    <property type="entry name" value="Flavin-binding protein dodecin"/>
    <property type="match status" value="1"/>
</dbReference>
<name>A0A317PLT7_9ENTR</name>
<reference evidence="4 5" key="1">
    <citation type="submission" date="2018-05" db="EMBL/GenBank/DDBJ databases">
        <title>Genomic Encyclopedia of Type Strains, Phase IV (KMG-IV): sequencing the most valuable type-strain genomes for metagenomic binning, comparative biology and taxonomic classification.</title>
        <authorList>
            <person name="Goeker M."/>
        </authorList>
    </citation>
    <scope>NUCLEOTIDE SEQUENCE [LARGE SCALE GENOMIC DNA]</scope>
    <source>
        <strain evidence="4 5">DSM 19579</strain>
    </source>
</reference>
<comment type="caution">
    <text evidence="4">The sequence shown here is derived from an EMBL/GenBank/DDBJ whole genome shotgun (WGS) entry which is preliminary data.</text>
</comment>
<accession>A0A317PLT7</accession>
<evidence type="ECO:0000259" key="3">
    <source>
        <dbReference type="Pfam" id="PF07338"/>
    </source>
</evidence>
<sequence>MKRSLALTSLLLSAGLVSTSARSAEDVHADQVTAFNEMGILSFKDVTGSPQDIERLVALSADEQGASIYRIVNMEETPRKDTWHVEAIIYS</sequence>
<dbReference type="SUPFAM" id="SSF159871">
    <property type="entry name" value="YdgH-like"/>
    <property type="match status" value="1"/>
</dbReference>
<dbReference type="OrthoDB" id="6566419at2"/>
<dbReference type="InterPro" id="IPR010854">
    <property type="entry name" value="YdgH/BhsA/McbA-like_dom"/>
</dbReference>
<gene>
    <name evidence="4" type="ORF">DES37_12253</name>
</gene>
<evidence type="ECO:0000313" key="4">
    <source>
        <dbReference type="EMBL" id="PWW01085.1"/>
    </source>
</evidence>
<dbReference type="InterPro" id="IPR051096">
    <property type="entry name" value="BhsA/McbA_stress_biofilm_assoc"/>
</dbReference>
<proteinExistence type="predicted"/>
<feature type="signal peptide" evidence="2">
    <location>
        <begin position="1"/>
        <end position="23"/>
    </location>
</feature>
<dbReference type="InterPro" id="IPR025543">
    <property type="entry name" value="Dodecin-like"/>
</dbReference>
<dbReference type="Pfam" id="PF07338">
    <property type="entry name" value="YdgH_BhsA-like"/>
    <property type="match status" value="1"/>
</dbReference>
<feature type="domain" description="YdgH/BhsA/McbA-like" evidence="3">
    <location>
        <begin position="37"/>
        <end position="90"/>
    </location>
</feature>
<dbReference type="PANTHER" id="PTHR34156:SF4">
    <property type="entry name" value="INNER MEMBRANE PROTEIN"/>
    <property type="match status" value="1"/>
</dbReference>
<evidence type="ECO:0000256" key="2">
    <source>
        <dbReference type="SAM" id="SignalP"/>
    </source>
</evidence>
<keyword evidence="5" id="KW-1185">Reference proteome</keyword>
<evidence type="ECO:0000313" key="5">
    <source>
        <dbReference type="Proteomes" id="UP000246744"/>
    </source>
</evidence>
<protein>
    <submittedName>
        <fullName evidence="4">Uncharacterized protein DUF1471</fullName>
    </submittedName>
</protein>
<evidence type="ECO:0000256" key="1">
    <source>
        <dbReference type="ARBA" id="ARBA00022729"/>
    </source>
</evidence>
<keyword evidence="1 2" id="KW-0732">Signal</keyword>